<feature type="domain" description="Peptidase M13 C-terminal" evidence="3">
    <location>
        <begin position="732"/>
        <end position="908"/>
    </location>
</feature>
<dbReference type="InterPro" id="IPR024079">
    <property type="entry name" value="MetalloPept_cat_dom_sf"/>
</dbReference>
<keyword evidence="2" id="KW-0472">Membrane</keyword>
<evidence type="ECO:0000259" key="3">
    <source>
        <dbReference type="Pfam" id="PF01431"/>
    </source>
</evidence>
<dbReference type="SUPFAM" id="SSF55486">
    <property type="entry name" value="Metalloproteases ('zincins'), catalytic domain"/>
    <property type="match status" value="1"/>
</dbReference>
<evidence type="ECO:0000256" key="1">
    <source>
        <dbReference type="SAM" id="MobiDB-lite"/>
    </source>
</evidence>
<dbReference type="GO" id="GO:0005886">
    <property type="term" value="C:plasma membrane"/>
    <property type="evidence" value="ECO:0007669"/>
    <property type="project" value="TreeGrafter"/>
</dbReference>
<feature type="compositionally biased region" description="Low complexity" evidence="1">
    <location>
        <begin position="117"/>
        <end position="127"/>
    </location>
</feature>
<protein>
    <recommendedName>
        <fullName evidence="3">Peptidase M13 C-terminal domain-containing protein</fullName>
    </recommendedName>
</protein>
<dbReference type="Gene3D" id="1.10.1380.10">
    <property type="entry name" value="Neutral endopeptidase , domain2"/>
    <property type="match status" value="2"/>
</dbReference>
<dbReference type="PANTHER" id="PTHR11733">
    <property type="entry name" value="ZINC METALLOPROTEASE FAMILY M13 NEPRILYSIN-RELATED"/>
    <property type="match status" value="1"/>
</dbReference>
<gene>
    <name evidence="4" type="ORF">RN001_008365</name>
</gene>
<dbReference type="EMBL" id="JARPUR010000003">
    <property type="protein sequence ID" value="KAK4880219.1"/>
    <property type="molecule type" value="Genomic_DNA"/>
</dbReference>
<dbReference type="InterPro" id="IPR018497">
    <property type="entry name" value="Peptidase_M13_C"/>
</dbReference>
<sequence>MTKGSYNIGKTATKDTSFRSCLCALLIFIALCVVILLVGILKWRHDEAKKEAQESTEFLEFQGNYSFGPKLNEKMIHETTTTTKLLFTTKFVRILTTTNATKTTAFASTESKREVQPETTTVPTTTSQGTTVKVKIVTTTLKQNITEAPLETTETSTQMPIDVRFVEGADMSTTTEKETTTVKLSTTTPRLPKMIEVVEATGFDITDDTDTTTALPDTTTVNMTKFPATNNIIKPNTPKKFIMTTTIKPEEPVCLTAACKSVASRILSLMNHSIDPCEDFYEFACGGMQVDNDNSDSLRRISEQIYLINDKSPKYAQSYRTFYDSCVSHEYTFDYGVRIAKVRQLVTEVGTITDDETGTEDIDITATFAKLILRRSLFVMDLTLPKFRSVLEEDRGRSVPISLLQTRCLDAEKAELNQEYVDLTKVHNQYVACQKNLSIFLHYIEASVEALDFFSHLNTTFDKSQAMQDLRTTIEWELLDSFKALPPPNEVRETFLLKDYTLLKISDLQVDHPFLEWKRFFKILTNMDLEDSTLVQVEQPKWKISNALIAMYVNHLYDELVIPSAKNDRERYCVQLSTKLFRDVSSHLYMDTWPETDLIAIQKMFNNIFDTIKKNFVIELDATGWLGFASKDSILHKANNMTITFHTIEDSYNNNEILDEKYANINFMKNDFIHNVVKMLEFDRKSLFNITGELYTVDRLWSHFVSVFDNYPTSLYTEHLIMAPLGMMKEVARGYPGYITMSRIGMSLAREIGHHFDPVGIQNDMTLTPAPKRIYDEMVAVLNNDHVLKATNKKVKNQKVSFHVYPNLSTNERISDNSGLKLISSYLKTLNTEHILPWISTTFTKDKIFFISAIQEYCQVNNIIDYMLALHESEVLPPSIRVENIITYSDEFSDIFACPEGSLMNNNPLKVQFPKLVKDANISENEV</sequence>
<keyword evidence="5" id="KW-1185">Reference proteome</keyword>
<dbReference type="Proteomes" id="UP001353858">
    <property type="component" value="Unassembled WGS sequence"/>
</dbReference>
<evidence type="ECO:0000256" key="2">
    <source>
        <dbReference type="SAM" id="Phobius"/>
    </source>
</evidence>
<feature type="region of interest" description="Disordered" evidence="1">
    <location>
        <begin position="108"/>
        <end position="127"/>
    </location>
</feature>
<dbReference type="GO" id="GO:0004222">
    <property type="term" value="F:metalloendopeptidase activity"/>
    <property type="evidence" value="ECO:0007669"/>
    <property type="project" value="InterPro"/>
</dbReference>
<keyword evidence="2" id="KW-1133">Transmembrane helix</keyword>
<dbReference type="PANTHER" id="PTHR11733:SF229">
    <property type="entry name" value="NEPRILYSIN-2-LIKE PROTEIN"/>
    <property type="match status" value="1"/>
</dbReference>
<feature type="transmembrane region" description="Helical" evidence="2">
    <location>
        <begin position="21"/>
        <end position="41"/>
    </location>
</feature>
<dbReference type="Gene3D" id="3.40.390.10">
    <property type="entry name" value="Collagenase (Catalytic Domain)"/>
    <property type="match status" value="2"/>
</dbReference>
<organism evidence="4 5">
    <name type="scientific">Aquatica leii</name>
    <dbReference type="NCBI Taxonomy" id="1421715"/>
    <lineage>
        <taxon>Eukaryota</taxon>
        <taxon>Metazoa</taxon>
        <taxon>Ecdysozoa</taxon>
        <taxon>Arthropoda</taxon>
        <taxon>Hexapoda</taxon>
        <taxon>Insecta</taxon>
        <taxon>Pterygota</taxon>
        <taxon>Neoptera</taxon>
        <taxon>Endopterygota</taxon>
        <taxon>Coleoptera</taxon>
        <taxon>Polyphaga</taxon>
        <taxon>Elateriformia</taxon>
        <taxon>Elateroidea</taxon>
        <taxon>Lampyridae</taxon>
        <taxon>Luciolinae</taxon>
        <taxon>Aquatica</taxon>
    </lineage>
</organism>
<dbReference type="GO" id="GO:0016485">
    <property type="term" value="P:protein processing"/>
    <property type="evidence" value="ECO:0007669"/>
    <property type="project" value="TreeGrafter"/>
</dbReference>
<reference evidence="5" key="1">
    <citation type="submission" date="2023-01" db="EMBL/GenBank/DDBJ databases">
        <title>Key to firefly adult light organ development and bioluminescence: homeobox transcription factors regulate luciferase expression and transportation to peroxisome.</title>
        <authorList>
            <person name="Fu X."/>
        </authorList>
    </citation>
    <scope>NUCLEOTIDE SEQUENCE [LARGE SCALE GENOMIC DNA]</scope>
</reference>
<keyword evidence="2" id="KW-0812">Transmembrane</keyword>
<accession>A0AAN7PXB4</accession>
<evidence type="ECO:0000313" key="5">
    <source>
        <dbReference type="Proteomes" id="UP001353858"/>
    </source>
</evidence>
<dbReference type="InterPro" id="IPR042089">
    <property type="entry name" value="Peptidase_M13_dom_2"/>
</dbReference>
<proteinExistence type="predicted"/>
<dbReference type="AlphaFoldDB" id="A0AAN7PXB4"/>
<comment type="caution">
    <text evidence="4">The sequence shown here is derived from an EMBL/GenBank/DDBJ whole genome shotgun (WGS) entry which is preliminary data.</text>
</comment>
<dbReference type="InterPro" id="IPR000718">
    <property type="entry name" value="Peptidase_M13"/>
</dbReference>
<dbReference type="Pfam" id="PF01431">
    <property type="entry name" value="Peptidase_M13"/>
    <property type="match status" value="1"/>
</dbReference>
<name>A0AAN7PXB4_9COLE</name>
<dbReference type="PROSITE" id="PS51885">
    <property type="entry name" value="NEPRILYSIN"/>
    <property type="match status" value="1"/>
</dbReference>
<evidence type="ECO:0000313" key="4">
    <source>
        <dbReference type="EMBL" id="KAK4880219.1"/>
    </source>
</evidence>